<evidence type="ECO:0000313" key="2">
    <source>
        <dbReference type="EMBL" id="MBB5178820.1"/>
    </source>
</evidence>
<protein>
    <submittedName>
        <fullName evidence="2">Putative membrane protein</fullName>
    </submittedName>
</protein>
<reference evidence="2 3" key="1">
    <citation type="submission" date="2020-08" db="EMBL/GenBank/DDBJ databases">
        <title>Genomic Encyclopedia of Type Strains, Phase IV (KMG-IV): sequencing the most valuable type-strain genomes for metagenomic binning, comparative biology and taxonomic classification.</title>
        <authorList>
            <person name="Goeker M."/>
        </authorList>
    </citation>
    <scope>NUCLEOTIDE SEQUENCE [LARGE SCALE GENOMIC DNA]</scope>
    <source>
        <strain evidence="2 3">DSM 15895</strain>
    </source>
</reference>
<evidence type="ECO:0000256" key="1">
    <source>
        <dbReference type="SAM" id="Phobius"/>
    </source>
</evidence>
<dbReference type="Proteomes" id="UP000525923">
    <property type="component" value="Unassembled WGS sequence"/>
</dbReference>
<gene>
    <name evidence="2" type="ORF">HNQ44_000242</name>
</gene>
<keyword evidence="1" id="KW-0472">Membrane</keyword>
<dbReference type="EMBL" id="JACHHE010000001">
    <property type="protein sequence ID" value="MBB5178820.1"/>
    <property type="molecule type" value="Genomic_DNA"/>
</dbReference>
<dbReference type="OrthoDB" id="2427813at2"/>
<dbReference type="AlphaFoldDB" id="A0A7W8CRT2"/>
<feature type="transmembrane region" description="Helical" evidence="1">
    <location>
        <begin position="76"/>
        <end position="95"/>
    </location>
</feature>
<dbReference type="InterPro" id="IPR025441">
    <property type="entry name" value="DUF4181"/>
</dbReference>
<feature type="transmembrane region" description="Helical" evidence="1">
    <location>
        <begin position="107"/>
        <end position="127"/>
    </location>
</feature>
<proteinExistence type="predicted"/>
<feature type="transmembrane region" description="Helical" evidence="1">
    <location>
        <begin position="45"/>
        <end position="64"/>
    </location>
</feature>
<organism evidence="2 3">
    <name type="scientific">Planococcus koreensis</name>
    <dbReference type="NCBI Taxonomy" id="112331"/>
    <lineage>
        <taxon>Bacteria</taxon>
        <taxon>Bacillati</taxon>
        <taxon>Bacillota</taxon>
        <taxon>Bacilli</taxon>
        <taxon>Bacillales</taxon>
        <taxon>Caryophanaceae</taxon>
        <taxon>Planococcus</taxon>
    </lineage>
</organism>
<accession>A0A7W8CRT2</accession>
<sequence length="129" mass="14773">MNPITIVAIAMVFALYVLVSQFFLKKKLKVKPVTVSIFHQDRKGLFIAIDVALLLMFIVGMMFLFVENDIGDFPRFAAAIPVFALFFLQGVNHAIEQWLLNRQKKAYWHEILNAVLMLLLFAVIWAGET</sequence>
<feature type="transmembrane region" description="Helical" evidence="1">
    <location>
        <begin position="6"/>
        <end position="24"/>
    </location>
</feature>
<dbReference type="Pfam" id="PF13789">
    <property type="entry name" value="DUF4181"/>
    <property type="match status" value="1"/>
</dbReference>
<keyword evidence="1" id="KW-0812">Transmembrane</keyword>
<keyword evidence="3" id="KW-1185">Reference proteome</keyword>
<dbReference type="RefSeq" id="WP_158290605.1">
    <property type="nucleotide sequence ID" value="NZ_JACHHE010000001.1"/>
</dbReference>
<keyword evidence="1" id="KW-1133">Transmembrane helix</keyword>
<evidence type="ECO:0000313" key="3">
    <source>
        <dbReference type="Proteomes" id="UP000525923"/>
    </source>
</evidence>
<name>A0A7W8CRT2_9BACL</name>
<comment type="caution">
    <text evidence="2">The sequence shown here is derived from an EMBL/GenBank/DDBJ whole genome shotgun (WGS) entry which is preliminary data.</text>
</comment>